<accession>A0A9X7F802</accession>
<name>A0A9X7F802_NEIPE</name>
<dbReference type="RefSeq" id="WP_101755447.1">
    <property type="nucleotide sequence ID" value="NZ_CP136962.1"/>
</dbReference>
<gene>
    <name evidence="1" type="ORF">CYJ98_003960</name>
</gene>
<keyword evidence="2" id="KW-1185">Reference proteome</keyword>
<protein>
    <submittedName>
        <fullName evidence="1">Uncharacterized protein</fullName>
    </submittedName>
</protein>
<dbReference type="EMBL" id="CP136962">
    <property type="protein sequence ID" value="WOS98822.1"/>
    <property type="molecule type" value="Genomic_DNA"/>
</dbReference>
<dbReference type="AlphaFoldDB" id="A0A9X7F802"/>
<evidence type="ECO:0000313" key="1">
    <source>
        <dbReference type="EMBL" id="WOS98822.1"/>
    </source>
</evidence>
<organism evidence="1 2">
    <name type="scientific">Neisseria perflava</name>
    <dbReference type="NCBI Taxonomy" id="33053"/>
    <lineage>
        <taxon>Bacteria</taxon>
        <taxon>Pseudomonadati</taxon>
        <taxon>Pseudomonadota</taxon>
        <taxon>Betaproteobacteria</taxon>
        <taxon>Neisseriales</taxon>
        <taxon>Neisseriaceae</taxon>
        <taxon>Neisseria</taxon>
    </lineage>
</organism>
<reference evidence="2" key="1">
    <citation type="submission" date="2017-12" db="EMBL/GenBank/DDBJ databases">
        <title>Phylogenetic diversity of female urinary microbiome.</title>
        <authorList>
            <person name="Thomas-White K."/>
            <person name="Wolfe A.J."/>
        </authorList>
    </citation>
    <scope>NUCLEOTIDE SEQUENCE [LARGE SCALE GENOMIC DNA]</scope>
    <source>
        <strain evidence="2">UMB0023</strain>
    </source>
</reference>
<dbReference type="Proteomes" id="UP000234781">
    <property type="component" value="Chromosome"/>
</dbReference>
<reference evidence="1 2" key="2">
    <citation type="submission" date="2023-10" db="EMBL/GenBank/DDBJ databases">
        <authorList>
            <person name="Choi B."/>
        </authorList>
    </citation>
    <scope>NUCLEOTIDE SEQUENCE [LARGE SCALE GENOMIC DNA]</scope>
    <source>
        <strain evidence="1 2">UMB0023</strain>
    </source>
</reference>
<sequence length="86" mass="9649">MNAHLKKLLQNLLALIVLPILGWYITLGDAVNVVDTEHASRKGRAVAWLFNEFGATGVWGFLGIIWIACLILAIRSYQAWQKNKSQ</sequence>
<proteinExistence type="predicted"/>
<evidence type="ECO:0000313" key="2">
    <source>
        <dbReference type="Proteomes" id="UP000234781"/>
    </source>
</evidence>